<sequence length="102" mass="12062">MSLIRYSFHCNNLQDQCKVQEEGTDTKQEEAEWEIINMLFTRHGLTSLCLVKRIDLKVITKFEAEFEETERQQNVIQDLIETNHHLKDKLQIEQSPAADQEQ</sequence>
<keyword evidence="2" id="KW-1185">Reference proteome</keyword>
<proteinExistence type="predicted"/>
<gene>
    <name evidence="1" type="ORF">H920_09006</name>
</gene>
<reference evidence="1 2" key="1">
    <citation type="submission" date="2013-11" db="EMBL/GenBank/DDBJ databases">
        <title>The Damaraland mole rat (Fukomys damarensis) genome and evolution of African mole rats.</title>
        <authorList>
            <person name="Gladyshev V.N."/>
            <person name="Fang X."/>
        </authorList>
    </citation>
    <scope>NUCLEOTIDE SEQUENCE [LARGE SCALE GENOMIC DNA]</scope>
    <source>
        <tissue evidence="1">Liver</tissue>
    </source>
</reference>
<accession>A0A091DES0</accession>
<name>A0A091DES0_FUKDA</name>
<organism evidence="1 2">
    <name type="scientific">Fukomys damarensis</name>
    <name type="common">Damaraland mole rat</name>
    <name type="synonym">Cryptomys damarensis</name>
    <dbReference type="NCBI Taxonomy" id="885580"/>
    <lineage>
        <taxon>Eukaryota</taxon>
        <taxon>Metazoa</taxon>
        <taxon>Chordata</taxon>
        <taxon>Craniata</taxon>
        <taxon>Vertebrata</taxon>
        <taxon>Euteleostomi</taxon>
        <taxon>Mammalia</taxon>
        <taxon>Eutheria</taxon>
        <taxon>Euarchontoglires</taxon>
        <taxon>Glires</taxon>
        <taxon>Rodentia</taxon>
        <taxon>Hystricomorpha</taxon>
        <taxon>Bathyergidae</taxon>
        <taxon>Fukomys</taxon>
    </lineage>
</organism>
<dbReference type="AlphaFoldDB" id="A0A091DES0"/>
<dbReference type="EMBL" id="KN122584">
    <property type="protein sequence ID" value="KFO29577.1"/>
    <property type="molecule type" value="Genomic_DNA"/>
</dbReference>
<dbReference type="Proteomes" id="UP000028990">
    <property type="component" value="Unassembled WGS sequence"/>
</dbReference>
<evidence type="ECO:0000313" key="2">
    <source>
        <dbReference type="Proteomes" id="UP000028990"/>
    </source>
</evidence>
<evidence type="ECO:0000313" key="1">
    <source>
        <dbReference type="EMBL" id="KFO29577.1"/>
    </source>
</evidence>
<protein>
    <submittedName>
        <fullName evidence="1">Centrosomal protein of 70 kDa</fullName>
    </submittedName>
</protein>